<dbReference type="Proteomes" id="UP000263642">
    <property type="component" value="Unassembled WGS sequence"/>
</dbReference>
<dbReference type="AlphaFoldDB" id="A0A3D3R7M3"/>
<dbReference type="PANTHER" id="PTHR11527">
    <property type="entry name" value="HEAT-SHOCK PROTEIN 20 FAMILY MEMBER"/>
    <property type="match status" value="1"/>
</dbReference>
<dbReference type="InterPro" id="IPR008978">
    <property type="entry name" value="HSP20-like_chaperone"/>
</dbReference>
<dbReference type="Pfam" id="PF00011">
    <property type="entry name" value="HSP20"/>
    <property type="match status" value="1"/>
</dbReference>
<dbReference type="InterPro" id="IPR031107">
    <property type="entry name" value="Small_HSP"/>
</dbReference>
<feature type="domain" description="SHSP" evidence="3">
    <location>
        <begin position="34"/>
        <end position="139"/>
    </location>
</feature>
<dbReference type="Gene3D" id="2.60.40.790">
    <property type="match status" value="1"/>
</dbReference>
<dbReference type="EMBL" id="DQAY01000078">
    <property type="protein sequence ID" value="HCO24062.1"/>
    <property type="molecule type" value="Genomic_DNA"/>
</dbReference>
<protein>
    <submittedName>
        <fullName evidence="4">Hsp20/alpha crystallin family protein</fullName>
    </submittedName>
    <submittedName>
        <fullName evidence="5">Spore protein SP21</fullName>
    </submittedName>
</protein>
<accession>A0A3D3R7M3</accession>
<dbReference type="GeneID" id="98648677"/>
<evidence type="ECO:0000313" key="5">
    <source>
        <dbReference type="EMBL" id="QEG18318.1"/>
    </source>
</evidence>
<accession>A0A517XFJ0</accession>
<evidence type="ECO:0000256" key="2">
    <source>
        <dbReference type="RuleBase" id="RU003616"/>
    </source>
</evidence>
<keyword evidence="7" id="KW-1185">Reference proteome</keyword>
<evidence type="ECO:0000313" key="6">
    <source>
        <dbReference type="Proteomes" id="UP000263642"/>
    </source>
</evidence>
<dbReference type="Proteomes" id="UP000322887">
    <property type="component" value="Chromosome"/>
</dbReference>
<dbReference type="SUPFAM" id="SSF49764">
    <property type="entry name" value="HSP20-like chaperones"/>
    <property type="match status" value="1"/>
</dbReference>
<dbReference type="CDD" id="cd06464">
    <property type="entry name" value="ACD_sHsps-like"/>
    <property type="match status" value="1"/>
</dbReference>
<proteinExistence type="inferred from homology"/>
<dbReference type="RefSeq" id="WP_002644095.1">
    <property type="nucleotide sequence ID" value="NZ_CAXAST010000004.1"/>
</dbReference>
<organism evidence="4 6">
    <name type="scientific">Gimesia maris</name>
    <dbReference type="NCBI Taxonomy" id="122"/>
    <lineage>
        <taxon>Bacteria</taxon>
        <taxon>Pseudomonadati</taxon>
        <taxon>Planctomycetota</taxon>
        <taxon>Planctomycetia</taxon>
        <taxon>Planctomycetales</taxon>
        <taxon>Planctomycetaceae</taxon>
        <taxon>Gimesia</taxon>
    </lineage>
</organism>
<gene>
    <name evidence="5" type="primary">hspA_3</name>
    <name evidence="4" type="ORF">DIT97_13830</name>
    <name evidence="5" type="ORF">GmarT_42040</name>
</gene>
<comment type="similarity">
    <text evidence="1 2">Belongs to the small heat shock protein (HSP20) family.</text>
</comment>
<evidence type="ECO:0000313" key="7">
    <source>
        <dbReference type="Proteomes" id="UP000322887"/>
    </source>
</evidence>
<reference evidence="5 7" key="2">
    <citation type="submission" date="2019-08" db="EMBL/GenBank/DDBJ databases">
        <title>Deep-cultivation of Planctomycetes and their phenomic and genomic characterization uncovers novel biology.</title>
        <authorList>
            <person name="Wiegand S."/>
            <person name="Jogler M."/>
            <person name="Boedeker C."/>
            <person name="Pinto D."/>
            <person name="Vollmers J."/>
            <person name="Rivas-Marin E."/>
            <person name="Kohn T."/>
            <person name="Peeters S.H."/>
            <person name="Heuer A."/>
            <person name="Rast P."/>
            <person name="Oberbeckmann S."/>
            <person name="Bunk B."/>
            <person name="Jeske O."/>
            <person name="Meyerdierks A."/>
            <person name="Storesund J.E."/>
            <person name="Kallscheuer N."/>
            <person name="Luecker S."/>
            <person name="Lage O.M."/>
            <person name="Pohl T."/>
            <person name="Merkel B.J."/>
            <person name="Hornburger P."/>
            <person name="Mueller R.-W."/>
            <person name="Bruemmer F."/>
            <person name="Labrenz M."/>
            <person name="Spormann A.M."/>
            <person name="Op den Camp H."/>
            <person name="Overmann J."/>
            <person name="Amann R."/>
            <person name="Jetten M.S.M."/>
            <person name="Mascher T."/>
            <person name="Medema M.H."/>
            <person name="Devos D.P."/>
            <person name="Kaster A.-K."/>
            <person name="Ovreas L."/>
            <person name="Rohde M."/>
            <person name="Galperin M.Y."/>
            <person name="Jogler C."/>
        </authorList>
    </citation>
    <scope>NUCLEOTIDE SEQUENCE [LARGE SCALE GENOMIC DNA]</scope>
    <source>
        <strain evidence="5 7">DSM 8797</strain>
    </source>
</reference>
<reference evidence="4 6" key="1">
    <citation type="journal article" date="2018" name="Nat. Biotechnol.">
        <title>A standardized bacterial taxonomy based on genome phylogeny substantially revises the tree of life.</title>
        <authorList>
            <person name="Parks D.H."/>
            <person name="Chuvochina M."/>
            <person name="Waite D.W."/>
            <person name="Rinke C."/>
            <person name="Skarshewski A."/>
            <person name="Chaumeil P.A."/>
            <person name="Hugenholtz P."/>
        </authorList>
    </citation>
    <scope>NUCLEOTIDE SEQUENCE [LARGE SCALE GENOMIC DNA]</scope>
    <source>
        <strain evidence="4">UBA9375</strain>
    </source>
</reference>
<name>A0A3D3R7M3_9PLAN</name>
<dbReference type="EMBL" id="CP042910">
    <property type="protein sequence ID" value="QEG18318.1"/>
    <property type="molecule type" value="Genomic_DNA"/>
</dbReference>
<sequence>MSQLPWKPIRLRNLEQQIDQAFDELIHGQWGLCPPSGNWQPEIDIFETPDFYLVEADVPGVDPDEIHVTVEEHSLTISGWRRSGCVEKSAQGICIERRQGSFLRRIPLEQPVDPYHVKRENQAGILRLQIPKQKLSPPV</sequence>
<evidence type="ECO:0000259" key="3">
    <source>
        <dbReference type="PROSITE" id="PS01031"/>
    </source>
</evidence>
<dbReference type="PROSITE" id="PS01031">
    <property type="entry name" value="SHSP"/>
    <property type="match status" value="1"/>
</dbReference>
<dbReference type="InterPro" id="IPR002068">
    <property type="entry name" value="A-crystallin/Hsp20_dom"/>
</dbReference>
<evidence type="ECO:0000313" key="4">
    <source>
        <dbReference type="EMBL" id="HCO24062.1"/>
    </source>
</evidence>
<evidence type="ECO:0000256" key="1">
    <source>
        <dbReference type="PROSITE-ProRule" id="PRU00285"/>
    </source>
</evidence>